<dbReference type="RefSeq" id="XP_009175221.1">
    <property type="nucleotide sequence ID" value="XM_009176957.1"/>
</dbReference>
<sequence>MKNGMGNKLSENCSSTECATQTVEAYLTKTTGGQNLRQQRDRRPDQLTSASETEPFGTVKQSTATDRSPFPPKCKCSPPVHHPEGGFPCAAWWLPLIETSSRPEGVEAFRSAPIAPNIRSGEDFCGETAEILTWLTASHCTPPTRFSVRFMYCAYNKQTTMKLATRSRLLLPVDSWRESPGFLIGVHVLLTEETLNTCWDVLKYGPSPCKVRQFLAVESGKVLTTHYMYNYCRKILPSIIIYFRSQQRVASVHVCVCLIFGRVILATYASPGSDRQRGFDASRFDKC</sequence>
<evidence type="ECO:0000313" key="3">
    <source>
        <dbReference type="Proteomes" id="UP000054324"/>
    </source>
</evidence>
<gene>
    <name evidence="2" type="ORF">T265_10555</name>
</gene>
<dbReference type="KEGG" id="ovi:T265_10555"/>
<organism evidence="2 3">
    <name type="scientific">Opisthorchis viverrini</name>
    <name type="common">Southeast Asian liver fluke</name>
    <dbReference type="NCBI Taxonomy" id="6198"/>
    <lineage>
        <taxon>Eukaryota</taxon>
        <taxon>Metazoa</taxon>
        <taxon>Spiralia</taxon>
        <taxon>Lophotrochozoa</taxon>
        <taxon>Platyhelminthes</taxon>
        <taxon>Trematoda</taxon>
        <taxon>Digenea</taxon>
        <taxon>Opisthorchiida</taxon>
        <taxon>Opisthorchiata</taxon>
        <taxon>Opisthorchiidae</taxon>
        <taxon>Opisthorchis</taxon>
    </lineage>
</organism>
<dbReference type="EMBL" id="KL597001">
    <property type="protein sequence ID" value="KER21030.1"/>
    <property type="molecule type" value="Genomic_DNA"/>
</dbReference>
<keyword evidence="3" id="KW-1185">Reference proteome</keyword>
<dbReference type="GeneID" id="20324723"/>
<name>A0A074ZCW1_OPIVI</name>
<dbReference type="Proteomes" id="UP000054324">
    <property type="component" value="Unassembled WGS sequence"/>
</dbReference>
<reference evidence="2 3" key="1">
    <citation type="submission" date="2013-11" db="EMBL/GenBank/DDBJ databases">
        <title>Opisthorchis viverrini - life in the bile duct.</title>
        <authorList>
            <person name="Young N.D."/>
            <person name="Nagarajan N."/>
            <person name="Lin S.J."/>
            <person name="Korhonen P.K."/>
            <person name="Jex A.R."/>
            <person name="Hall R.S."/>
            <person name="Safavi-Hemami H."/>
            <person name="Kaewkong W."/>
            <person name="Bertrand D."/>
            <person name="Gao S."/>
            <person name="Seet Q."/>
            <person name="Wongkham S."/>
            <person name="Teh B.T."/>
            <person name="Wongkham C."/>
            <person name="Intapan P.M."/>
            <person name="Maleewong W."/>
            <person name="Yang X."/>
            <person name="Hu M."/>
            <person name="Wang Z."/>
            <person name="Hofmann A."/>
            <person name="Sternberg P.W."/>
            <person name="Tan P."/>
            <person name="Wang J."/>
            <person name="Gasser R.B."/>
        </authorList>
    </citation>
    <scope>NUCLEOTIDE SEQUENCE [LARGE SCALE GENOMIC DNA]</scope>
</reference>
<feature type="region of interest" description="Disordered" evidence="1">
    <location>
        <begin position="28"/>
        <end position="72"/>
    </location>
</feature>
<accession>A0A074ZCW1</accession>
<evidence type="ECO:0000256" key="1">
    <source>
        <dbReference type="SAM" id="MobiDB-lite"/>
    </source>
</evidence>
<protein>
    <submittedName>
        <fullName evidence="2">Uncharacterized protein</fullName>
    </submittedName>
</protein>
<dbReference type="AlphaFoldDB" id="A0A074ZCW1"/>
<proteinExistence type="predicted"/>
<dbReference type="CTD" id="20324723"/>
<evidence type="ECO:0000313" key="2">
    <source>
        <dbReference type="EMBL" id="KER21030.1"/>
    </source>
</evidence>